<feature type="region of interest" description="Disordered" evidence="3">
    <location>
        <begin position="255"/>
        <end position="288"/>
    </location>
</feature>
<accession>A0A4X1SN01</accession>
<reference evidence="5" key="1">
    <citation type="submission" date="2017-08" db="EMBL/GenBank/DDBJ databases">
        <title>USMARCv1.0.</title>
        <authorList>
            <person name="Hannum G.I."/>
            <person name="Koren S."/>
            <person name="Schroeder S.G."/>
            <person name="Chin S.C."/>
            <person name="Nonneman D.J."/>
            <person name="Becker S.A."/>
            <person name="Rosen B.D."/>
            <person name="Bickhart D.M."/>
            <person name="Putnam N.H."/>
            <person name="Green R.E."/>
            <person name="Tuggle C.K."/>
            <person name="Liu H."/>
            <person name="Rohrer G.A."/>
            <person name="Warr A."/>
            <person name="Hall R."/>
            <person name="Kim K."/>
            <person name="Hume D.A."/>
            <person name="Talbot R."/>
            <person name="Chow W."/>
            <person name="Howe K."/>
            <person name="Schwartz A.S."/>
            <person name="Watson M."/>
            <person name="Archibald A.L."/>
            <person name="Phillippy A.M."/>
            <person name="Smith T.P.L."/>
        </authorList>
    </citation>
    <scope>NUCLEOTIDE SEQUENCE [LARGE SCALE GENOMIC DNA]</scope>
</reference>
<dbReference type="AlphaFoldDB" id="A0A4X1SN01"/>
<feature type="compositionally biased region" description="Basic and acidic residues" evidence="3">
    <location>
        <begin position="256"/>
        <end position="267"/>
    </location>
</feature>
<dbReference type="Proteomes" id="UP000314985">
    <property type="component" value="Unassembled WGS sequence"/>
</dbReference>
<protein>
    <submittedName>
        <fullName evidence="4">Uncharacterized protein</fullName>
    </submittedName>
</protein>
<reference evidence="4" key="2">
    <citation type="submission" date="2025-08" db="UniProtKB">
        <authorList>
            <consortium name="Ensembl"/>
        </authorList>
    </citation>
    <scope>IDENTIFICATION</scope>
</reference>
<dbReference type="Ensembl" id="ENSSSCT00070004798.1">
    <property type="protein sequence ID" value="ENSSSCP00070003917.1"/>
    <property type="gene ID" value="ENSSSCG00070002592.1"/>
</dbReference>
<proteinExistence type="predicted"/>
<evidence type="ECO:0000256" key="2">
    <source>
        <dbReference type="SAM" id="Coils"/>
    </source>
</evidence>
<evidence type="ECO:0000313" key="5">
    <source>
        <dbReference type="Proteomes" id="UP000314985"/>
    </source>
</evidence>
<name>A0A4X1SN01_PIG</name>
<feature type="coiled-coil region" evidence="2">
    <location>
        <begin position="152"/>
        <end position="179"/>
    </location>
</feature>
<dbReference type="InterPro" id="IPR051500">
    <property type="entry name" value="cTAGE_MIA/OTOR"/>
</dbReference>
<feature type="compositionally biased region" description="Pro residues" evidence="3">
    <location>
        <begin position="524"/>
        <end position="533"/>
    </location>
</feature>
<feature type="compositionally biased region" description="Polar residues" evidence="3">
    <location>
        <begin position="503"/>
        <end position="519"/>
    </location>
</feature>
<keyword evidence="1 2" id="KW-0175">Coiled coil</keyword>
<feature type="coiled-coil region" evidence="2">
    <location>
        <begin position="309"/>
        <end position="350"/>
    </location>
</feature>
<evidence type="ECO:0000256" key="1">
    <source>
        <dbReference type="ARBA" id="ARBA00023054"/>
    </source>
</evidence>
<feature type="region of interest" description="Disordered" evidence="3">
    <location>
        <begin position="471"/>
        <end position="533"/>
    </location>
</feature>
<evidence type="ECO:0000256" key="3">
    <source>
        <dbReference type="SAM" id="MobiDB-lite"/>
    </source>
</evidence>
<dbReference type="PANTHER" id="PTHR23158">
    <property type="entry name" value="MELANOMA INHIBITORY ACTIVITY-RELATED"/>
    <property type="match status" value="1"/>
</dbReference>
<organism evidence="4 5">
    <name type="scientific">Sus scrofa</name>
    <name type="common">Pig</name>
    <dbReference type="NCBI Taxonomy" id="9823"/>
    <lineage>
        <taxon>Eukaryota</taxon>
        <taxon>Metazoa</taxon>
        <taxon>Chordata</taxon>
        <taxon>Craniata</taxon>
        <taxon>Vertebrata</taxon>
        <taxon>Euteleostomi</taxon>
        <taxon>Mammalia</taxon>
        <taxon>Eutheria</taxon>
        <taxon>Laurasiatheria</taxon>
        <taxon>Artiodactyla</taxon>
        <taxon>Suina</taxon>
        <taxon>Suidae</taxon>
        <taxon>Sus</taxon>
    </lineage>
</organism>
<sequence>MFGLPALELLGDTLLVLSDTLRGVLGLLGLPWETPLWAALLVWVVQSGRPFRRGGEPAERGSGWAEVYRKAGGKNGRRARGLEVLQSPAVEASAPTLQCLCLAALPPIPNTSPPNRQGFLGKGRKSQPSHLCCLGLMWARLQGQIQSLGATSEAYQAQGTQAQNALQTAQEKVHHLREKLMVGLQENAHLRQCLERLCRETEGWKQRTRVLRGQKDVLARLHTRSRWVLEEKGSQLPSLAESTLKTIHWPEPWEAEGPRVADHDHPPARRPQAHRKRLMDPGHGEGSLQWHEEHVEAISRKRPEDHPLNGELAGQVQRLQAECASLQADNTQLEREIQELRLQLRMLPQLHEEHLKLLLRRSIEEEARGLAFQKKCPQVFRRLGSLCQQGRVYKKRAEDVGREVARTAVSYQNGILFHETRAHETGMAALWAERQLLQLRRENAAMRQRLAHLHFELQPCPSRAVAPAVPHRAHRCPQVPGQPLAPQLPQEAGRSHREGSAFPSPTQVGCLGQTDSWVETPTATPRPTPVTSP</sequence>
<evidence type="ECO:0000313" key="4">
    <source>
        <dbReference type="Ensembl" id="ENSSSCP00070003917.1"/>
    </source>
</evidence>
<dbReference type="PANTHER" id="PTHR23158:SF59">
    <property type="match status" value="1"/>
</dbReference>